<sequence>MIIYAHIRVSGIEKLNERLKNNQNKSSTDGFMLSIWMIYVIWITYFSNSQPGSVVCVRADE</sequence>
<dbReference type="AlphaFoldDB" id="A0AAQ0V7U2"/>
<dbReference type="Proteomes" id="UP000282299">
    <property type="component" value="Unassembled WGS sequence"/>
</dbReference>
<gene>
    <name evidence="2" type="ORF">EGS84_13400</name>
</gene>
<name>A0AAQ0V7U2_CITKO</name>
<dbReference type="EMBL" id="RKIT01000002">
    <property type="protein sequence ID" value="RSC17860.1"/>
    <property type="molecule type" value="Genomic_DNA"/>
</dbReference>
<evidence type="ECO:0000256" key="1">
    <source>
        <dbReference type="SAM" id="Phobius"/>
    </source>
</evidence>
<keyword evidence="1" id="KW-0472">Membrane</keyword>
<proteinExistence type="predicted"/>
<reference evidence="3" key="1">
    <citation type="submission" date="2018-10" db="EMBL/GenBank/DDBJ databases">
        <title>FDA dAtabase for Regulatory Grade micrObial Sequences (FDA-ARGOS): Supporting development and validation of Infectious Disease Dx tests.</title>
        <authorList>
            <person name="Goldberg B."/>
            <person name="Campos J."/>
            <person name="Tallon L."/>
            <person name="Sadzewicz L."/>
            <person name="Zhao X."/>
            <person name="Vavikolanu K."/>
            <person name="Mehta A."/>
            <person name="Aluvathingal J."/>
            <person name="Nadendla S."/>
            <person name="Geyer C."/>
            <person name="Nandy P."/>
            <person name="Yan Y."/>
            <person name="Sichtig H."/>
        </authorList>
    </citation>
    <scope>NUCLEOTIDE SEQUENCE [LARGE SCALE GENOMIC DNA]</scope>
    <source>
        <strain evidence="3">FDAARGOS_526</strain>
    </source>
</reference>
<organism evidence="2 3">
    <name type="scientific">Citrobacter koseri</name>
    <name type="common">Citrobacter diversus</name>
    <dbReference type="NCBI Taxonomy" id="545"/>
    <lineage>
        <taxon>Bacteria</taxon>
        <taxon>Pseudomonadati</taxon>
        <taxon>Pseudomonadota</taxon>
        <taxon>Gammaproteobacteria</taxon>
        <taxon>Enterobacterales</taxon>
        <taxon>Enterobacteriaceae</taxon>
        <taxon>Citrobacter</taxon>
    </lineage>
</organism>
<protein>
    <submittedName>
        <fullName evidence="2">Uncharacterized protein</fullName>
    </submittedName>
</protein>
<accession>A0AAQ0V7U2</accession>
<feature type="transmembrane region" description="Helical" evidence="1">
    <location>
        <begin position="30"/>
        <end position="47"/>
    </location>
</feature>
<evidence type="ECO:0000313" key="2">
    <source>
        <dbReference type="EMBL" id="RSC17860.1"/>
    </source>
</evidence>
<comment type="caution">
    <text evidence="2">The sequence shown here is derived from an EMBL/GenBank/DDBJ whole genome shotgun (WGS) entry which is preliminary data.</text>
</comment>
<keyword evidence="1" id="KW-1133">Transmembrane helix</keyword>
<keyword evidence="1" id="KW-0812">Transmembrane</keyword>
<evidence type="ECO:0000313" key="3">
    <source>
        <dbReference type="Proteomes" id="UP000282299"/>
    </source>
</evidence>